<evidence type="ECO:0000313" key="3">
    <source>
        <dbReference type="Proteomes" id="UP001500542"/>
    </source>
</evidence>
<dbReference type="Proteomes" id="UP001500542">
    <property type="component" value="Unassembled WGS sequence"/>
</dbReference>
<dbReference type="Pfam" id="PF03756">
    <property type="entry name" value="AfsA"/>
    <property type="match status" value="2"/>
</dbReference>
<comment type="caution">
    <text evidence="2">The sequence shown here is derived from an EMBL/GenBank/DDBJ whole genome shotgun (WGS) entry which is preliminary data.</text>
</comment>
<feature type="domain" description="A-factor biosynthesis hotdog" evidence="1">
    <location>
        <begin position="194"/>
        <end position="308"/>
    </location>
</feature>
<evidence type="ECO:0000259" key="1">
    <source>
        <dbReference type="Pfam" id="PF03756"/>
    </source>
</evidence>
<gene>
    <name evidence="2" type="ORF">GCM10009554_71800</name>
</gene>
<feature type="domain" description="A-factor biosynthesis hotdog" evidence="1">
    <location>
        <begin position="29"/>
        <end position="166"/>
    </location>
</feature>
<dbReference type="RefSeq" id="WP_343980998.1">
    <property type="nucleotide sequence ID" value="NZ_BAAAHK010000020.1"/>
</dbReference>
<dbReference type="EMBL" id="BAAAHK010000020">
    <property type="protein sequence ID" value="GAA0958916.1"/>
    <property type="molecule type" value="Genomic_DNA"/>
</dbReference>
<proteinExistence type="predicted"/>
<evidence type="ECO:0000313" key="2">
    <source>
        <dbReference type="EMBL" id="GAA0958916.1"/>
    </source>
</evidence>
<dbReference type="InterPro" id="IPR029069">
    <property type="entry name" value="HotDog_dom_sf"/>
</dbReference>
<dbReference type="InterPro" id="IPR005509">
    <property type="entry name" value="AfsA_hotdog_dom"/>
</dbReference>
<name>A0ABP4C395_9ACTN</name>
<protein>
    <submittedName>
        <fullName evidence="2">ScbA/BarX family gamma-butyrolactone biosynthesis protein</fullName>
    </submittedName>
</protein>
<dbReference type="InterPro" id="IPR047757">
    <property type="entry name" value="AfsA-like"/>
</dbReference>
<dbReference type="SUPFAM" id="SSF54637">
    <property type="entry name" value="Thioesterase/thiol ester dehydrase-isomerase"/>
    <property type="match status" value="1"/>
</dbReference>
<keyword evidence="3" id="KW-1185">Reference proteome</keyword>
<dbReference type="NCBIfam" id="NF041195">
    <property type="entry name" value="ScbA_BarX_GamBu"/>
    <property type="match status" value="1"/>
</dbReference>
<dbReference type="Gene3D" id="3.10.129.10">
    <property type="entry name" value="Hotdog Thioesterase"/>
    <property type="match status" value="1"/>
</dbReference>
<organism evidence="2 3">
    <name type="scientific">Kribbella koreensis</name>
    <dbReference type="NCBI Taxonomy" id="57909"/>
    <lineage>
        <taxon>Bacteria</taxon>
        <taxon>Bacillati</taxon>
        <taxon>Actinomycetota</taxon>
        <taxon>Actinomycetes</taxon>
        <taxon>Propionibacteriales</taxon>
        <taxon>Kribbellaceae</taxon>
        <taxon>Kribbella</taxon>
    </lineage>
</organism>
<reference evidence="3" key="1">
    <citation type="journal article" date="2019" name="Int. J. Syst. Evol. Microbiol.">
        <title>The Global Catalogue of Microorganisms (GCM) 10K type strain sequencing project: providing services to taxonomists for standard genome sequencing and annotation.</title>
        <authorList>
            <consortium name="The Broad Institute Genomics Platform"/>
            <consortium name="The Broad Institute Genome Sequencing Center for Infectious Disease"/>
            <person name="Wu L."/>
            <person name="Ma J."/>
        </authorList>
    </citation>
    <scope>NUCLEOTIDE SEQUENCE [LARGE SCALE GENOMIC DNA]</scope>
    <source>
        <strain evidence="3">JCM 10977</strain>
    </source>
</reference>
<sequence>MSTQIVIAADRSPLTASIPILTSTVPSQYVHRAAIAEVLLTSWRAEAPETFSVTAQWPRCHSFYTPIAGHRCQDPMLGAETVRQAGLLLAHAEFGVPLGHQFMVSELSFETTPEALRVSSTPTDLDLQVTCHDIVRRGNRLSGMRYEVRFFRDGVLAGSGQAKYTCTSPSVYRRLRVDRELGPLPELTPECPVAVGRTDVRDVVLTPFDGGARLLRVDLSHPALFDHPLDHVPGMLLLEAARQAALAASFPESVLPVALDIKFLRYAELDQPCVITTARGQTGSDGRTPVTVTATQEGEAVFTSTVTVEPVR</sequence>
<accession>A0ABP4C395</accession>